<keyword evidence="1" id="KW-0472">Membrane</keyword>
<keyword evidence="1" id="KW-1133">Transmembrane helix</keyword>
<dbReference type="Pfam" id="PF11911">
    <property type="entry name" value="DUF3429"/>
    <property type="match status" value="1"/>
</dbReference>
<feature type="transmembrane region" description="Helical" evidence="1">
    <location>
        <begin position="127"/>
        <end position="145"/>
    </location>
</feature>
<name>A0A934JP88_9GAMM</name>
<dbReference type="InterPro" id="IPR021836">
    <property type="entry name" value="DUF3429"/>
</dbReference>
<keyword evidence="1" id="KW-0812">Transmembrane</keyword>
<sequence length="148" mass="16717">MRTYSQPLVIILGVLGMIPFVFSAYLSLTAKTFLDVSGTHLFTTYSALILSYLSGMLWGQVIHKEKSTSGSYLLICSNVLSYGAWASLIINVPELSIALLLLGFISVFWVDARWIKFKGNSHTRYTNMRFLLTIFVCVLHLLVLFPHY</sequence>
<keyword evidence="3" id="KW-1185">Reference proteome</keyword>
<feature type="transmembrane region" description="Helical" evidence="1">
    <location>
        <begin position="71"/>
        <end position="90"/>
    </location>
</feature>
<dbReference type="PANTHER" id="PTHR15887">
    <property type="entry name" value="TRANSMEMBRANE PROTEIN 69"/>
    <property type="match status" value="1"/>
</dbReference>
<dbReference type="AlphaFoldDB" id="A0A934JP88"/>
<evidence type="ECO:0000256" key="1">
    <source>
        <dbReference type="SAM" id="Phobius"/>
    </source>
</evidence>
<feature type="transmembrane region" description="Helical" evidence="1">
    <location>
        <begin position="7"/>
        <end position="28"/>
    </location>
</feature>
<dbReference type="PANTHER" id="PTHR15887:SF1">
    <property type="entry name" value="TRANSMEMBRANE PROTEIN 69"/>
    <property type="match status" value="1"/>
</dbReference>
<dbReference type="EMBL" id="JAEMNX010000003">
    <property type="protein sequence ID" value="MBJ7537228.1"/>
    <property type="molecule type" value="Genomic_DNA"/>
</dbReference>
<proteinExistence type="predicted"/>
<gene>
    <name evidence="2" type="ORF">I8J31_05995</name>
</gene>
<evidence type="ECO:0000313" key="2">
    <source>
        <dbReference type="EMBL" id="MBJ7537228.1"/>
    </source>
</evidence>
<accession>A0A934JP88</accession>
<reference evidence="2" key="1">
    <citation type="submission" date="2020-12" db="EMBL/GenBank/DDBJ databases">
        <title>Marinomonas arctica sp. nov., a psychrotolerant bacterium isolated from the Arctic.</title>
        <authorList>
            <person name="Zhang Y."/>
        </authorList>
    </citation>
    <scope>NUCLEOTIDE SEQUENCE</scope>
    <source>
        <strain evidence="2">C1424</strain>
    </source>
</reference>
<feature type="transmembrane region" description="Helical" evidence="1">
    <location>
        <begin position="96"/>
        <end position="115"/>
    </location>
</feature>
<comment type="caution">
    <text evidence="2">The sequence shown here is derived from an EMBL/GenBank/DDBJ whole genome shotgun (WGS) entry which is preliminary data.</text>
</comment>
<protein>
    <submittedName>
        <fullName evidence="2">DUF3429 domain-containing protein</fullName>
    </submittedName>
</protein>
<evidence type="ECO:0000313" key="3">
    <source>
        <dbReference type="Proteomes" id="UP000628710"/>
    </source>
</evidence>
<feature type="transmembrane region" description="Helical" evidence="1">
    <location>
        <begin position="40"/>
        <end position="59"/>
    </location>
</feature>
<dbReference type="Proteomes" id="UP000628710">
    <property type="component" value="Unassembled WGS sequence"/>
</dbReference>
<dbReference type="RefSeq" id="WP_199467364.1">
    <property type="nucleotide sequence ID" value="NZ_JAEMNX010000003.1"/>
</dbReference>
<organism evidence="2 3">
    <name type="scientific">Marinomonas transparens</name>
    <dbReference type="NCBI Taxonomy" id="2795388"/>
    <lineage>
        <taxon>Bacteria</taxon>
        <taxon>Pseudomonadati</taxon>
        <taxon>Pseudomonadota</taxon>
        <taxon>Gammaproteobacteria</taxon>
        <taxon>Oceanospirillales</taxon>
        <taxon>Oceanospirillaceae</taxon>
        <taxon>Marinomonas</taxon>
    </lineage>
</organism>